<dbReference type="Gramene" id="ONIVA02G29900.1">
    <property type="protein sequence ID" value="ONIVA02G29900.1"/>
    <property type="gene ID" value="ONIVA02G29900"/>
</dbReference>
<dbReference type="EnsemblPlants" id="ONIVA02G29900.1">
    <property type="protein sequence ID" value="ONIVA02G29900.1"/>
    <property type="gene ID" value="ONIVA02G29900"/>
</dbReference>
<protein>
    <submittedName>
        <fullName evidence="2">Uncharacterized protein</fullName>
    </submittedName>
</protein>
<feature type="compositionally biased region" description="Basic and acidic residues" evidence="1">
    <location>
        <begin position="48"/>
        <end position="61"/>
    </location>
</feature>
<accession>A0A0E0GB04</accession>
<evidence type="ECO:0000313" key="3">
    <source>
        <dbReference type="Proteomes" id="UP000006591"/>
    </source>
</evidence>
<evidence type="ECO:0000313" key="2">
    <source>
        <dbReference type="EnsemblPlants" id="ONIVA02G29900.1"/>
    </source>
</evidence>
<dbReference type="AlphaFoldDB" id="A0A0E0GB04"/>
<reference evidence="2" key="1">
    <citation type="submission" date="2015-04" db="UniProtKB">
        <authorList>
            <consortium name="EnsemblPlants"/>
        </authorList>
    </citation>
    <scope>IDENTIFICATION</scope>
    <source>
        <strain evidence="2">SL10</strain>
    </source>
</reference>
<keyword evidence="3" id="KW-1185">Reference proteome</keyword>
<feature type="region of interest" description="Disordered" evidence="1">
    <location>
        <begin position="30"/>
        <end position="61"/>
    </location>
</feature>
<dbReference type="Proteomes" id="UP000006591">
    <property type="component" value="Chromosome 2"/>
</dbReference>
<dbReference type="HOGENOM" id="CLU_1362340_0_0_1"/>
<name>A0A0E0GB04_ORYNI</name>
<sequence length="201" mass="22065">MSAATDDNPMTLEVADYVTAIKLLKIKHLSEPGTEEEASGWPPASRPPEGRRQEQWRRGARVGEARVVRPCEGAALPLASGDIGVRSEERWRGETVGNRVGLCASRRNGRLLANERMDHLLYDSMILSPSLSGKLFSSADRIGTAHTPDTLPCGPMRRTDSNVPMDQVQDIFGGMARFPLFYKKGLLATAAIIRSSIPRRP</sequence>
<organism evidence="2">
    <name type="scientific">Oryza nivara</name>
    <name type="common">Indian wild rice</name>
    <name type="synonym">Oryza sativa f. spontanea</name>
    <dbReference type="NCBI Taxonomy" id="4536"/>
    <lineage>
        <taxon>Eukaryota</taxon>
        <taxon>Viridiplantae</taxon>
        <taxon>Streptophyta</taxon>
        <taxon>Embryophyta</taxon>
        <taxon>Tracheophyta</taxon>
        <taxon>Spermatophyta</taxon>
        <taxon>Magnoliopsida</taxon>
        <taxon>Liliopsida</taxon>
        <taxon>Poales</taxon>
        <taxon>Poaceae</taxon>
        <taxon>BOP clade</taxon>
        <taxon>Oryzoideae</taxon>
        <taxon>Oryzeae</taxon>
        <taxon>Oryzinae</taxon>
        <taxon>Oryza</taxon>
    </lineage>
</organism>
<proteinExistence type="predicted"/>
<reference evidence="2" key="2">
    <citation type="submission" date="2018-04" db="EMBL/GenBank/DDBJ databases">
        <title>OnivRS2 (Oryza nivara Reference Sequence Version 2).</title>
        <authorList>
            <person name="Zhang J."/>
            <person name="Kudrna D."/>
            <person name="Lee S."/>
            <person name="Talag J."/>
            <person name="Rajasekar S."/>
            <person name="Welchert J."/>
            <person name="Hsing Y.-I."/>
            <person name="Wing R.A."/>
        </authorList>
    </citation>
    <scope>NUCLEOTIDE SEQUENCE [LARGE SCALE GENOMIC DNA]</scope>
    <source>
        <strain evidence="2">SL10</strain>
    </source>
</reference>
<evidence type="ECO:0000256" key="1">
    <source>
        <dbReference type="SAM" id="MobiDB-lite"/>
    </source>
</evidence>